<evidence type="ECO:0000313" key="1">
    <source>
        <dbReference type="EMBL" id="RMZ93195.1"/>
    </source>
</evidence>
<accession>A0A3M7P265</accession>
<comment type="caution">
    <text evidence="1">The sequence shown here is derived from an EMBL/GenBank/DDBJ whole genome shotgun (WGS) entry which is preliminary data.</text>
</comment>
<name>A0A3M7P265_BRAPC</name>
<dbReference type="AlphaFoldDB" id="A0A3M7P265"/>
<dbReference type="Proteomes" id="UP000276133">
    <property type="component" value="Unassembled WGS sequence"/>
</dbReference>
<evidence type="ECO:0000313" key="2">
    <source>
        <dbReference type="Proteomes" id="UP000276133"/>
    </source>
</evidence>
<feature type="non-terminal residue" evidence="1">
    <location>
        <position position="142"/>
    </location>
</feature>
<sequence length="142" mass="16524">MIIEWIIDSSVFEKTSRILAQRIAEKLTESICDQEEDRKYSKSVIEFLLDLSQTDQKSSTLIVNFVQKFGIDFFKKFFLSKIEVKLFTSINLADYLSVLCNNDVTIWQDVLFDQFISLFCQSGAQREKNSILKNDQNLTESL</sequence>
<proteinExistence type="predicted"/>
<organism evidence="1 2">
    <name type="scientific">Brachionus plicatilis</name>
    <name type="common">Marine rotifer</name>
    <name type="synonym">Brachionus muelleri</name>
    <dbReference type="NCBI Taxonomy" id="10195"/>
    <lineage>
        <taxon>Eukaryota</taxon>
        <taxon>Metazoa</taxon>
        <taxon>Spiralia</taxon>
        <taxon>Gnathifera</taxon>
        <taxon>Rotifera</taxon>
        <taxon>Eurotatoria</taxon>
        <taxon>Monogononta</taxon>
        <taxon>Pseudotrocha</taxon>
        <taxon>Ploima</taxon>
        <taxon>Brachionidae</taxon>
        <taxon>Brachionus</taxon>
    </lineage>
</organism>
<dbReference type="EMBL" id="REGN01014002">
    <property type="protein sequence ID" value="RMZ93195.1"/>
    <property type="molecule type" value="Genomic_DNA"/>
</dbReference>
<keyword evidence="2" id="KW-1185">Reference proteome</keyword>
<protein>
    <submittedName>
        <fullName evidence="1">Uncharacterized protein</fullName>
    </submittedName>
</protein>
<gene>
    <name evidence="1" type="ORF">BpHYR1_047254</name>
</gene>
<reference evidence="1 2" key="1">
    <citation type="journal article" date="2018" name="Sci. Rep.">
        <title>Genomic signatures of local adaptation to the degree of environmental predictability in rotifers.</title>
        <authorList>
            <person name="Franch-Gras L."/>
            <person name="Hahn C."/>
            <person name="Garcia-Roger E.M."/>
            <person name="Carmona M.J."/>
            <person name="Serra M."/>
            <person name="Gomez A."/>
        </authorList>
    </citation>
    <scope>NUCLEOTIDE SEQUENCE [LARGE SCALE GENOMIC DNA]</scope>
    <source>
        <strain evidence="1">HYR1</strain>
    </source>
</reference>